<keyword evidence="1" id="KW-0472">Membrane</keyword>
<proteinExistence type="predicted"/>
<name>A0A542E9S8_9ACTN</name>
<keyword evidence="1" id="KW-1133">Transmembrane helix</keyword>
<evidence type="ECO:0000313" key="3">
    <source>
        <dbReference type="Proteomes" id="UP000316298"/>
    </source>
</evidence>
<gene>
    <name evidence="2" type="ORF">FB475_5009</name>
</gene>
<dbReference type="EMBL" id="VFMM01000002">
    <property type="protein sequence ID" value="TQJ12081.1"/>
    <property type="molecule type" value="Genomic_DNA"/>
</dbReference>
<comment type="caution">
    <text evidence="2">The sequence shown here is derived from an EMBL/GenBank/DDBJ whole genome shotgun (WGS) entry which is preliminary data.</text>
</comment>
<keyword evidence="1" id="KW-0812">Transmembrane</keyword>
<dbReference type="AlphaFoldDB" id="A0A542E9S8"/>
<organism evidence="2 3">
    <name type="scientific">Kribbella jejuensis</name>
    <dbReference type="NCBI Taxonomy" id="236068"/>
    <lineage>
        <taxon>Bacteria</taxon>
        <taxon>Bacillati</taxon>
        <taxon>Actinomycetota</taxon>
        <taxon>Actinomycetes</taxon>
        <taxon>Propionibacteriales</taxon>
        <taxon>Kribbellaceae</taxon>
        <taxon>Kribbella</taxon>
    </lineage>
</organism>
<dbReference type="Proteomes" id="UP000316298">
    <property type="component" value="Unassembled WGS sequence"/>
</dbReference>
<accession>A0A542E9S8</accession>
<feature type="transmembrane region" description="Helical" evidence="1">
    <location>
        <begin position="43"/>
        <end position="62"/>
    </location>
</feature>
<evidence type="ECO:0000313" key="2">
    <source>
        <dbReference type="EMBL" id="TQJ12081.1"/>
    </source>
</evidence>
<reference evidence="2 3" key="1">
    <citation type="submission" date="2019-06" db="EMBL/GenBank/DDBJ databases">
        <title>Sequencing the genomes of 1000 actinobacteria strains.</title>
        <authorList>
            <person name="Klenk H.-P."/>
        </authorList>
    </citation>
    <scope>NUCLEOTIDE SEQUENCE [LARGE SCALE GENOMIC DNA]</scope>
    <source>
        <strain evidence="2 3">DSM 17305</strain>
    </source>
</reference>
<feature type="transmembrane region" description="Helical" evidence="1">
    <location>
        <begin position="74"/>
        <end position="95"/>
    </location>
</feature>
<keyword evidence="3" id="KW-1185">Reference proteome</keyword>
<feature type="transmembrane region" description="Helical" evidence="1">
    <location>
        <begin position="17"/>
        <end position="37"/>
    </location>
</feature>
<dbReference type="OrthoDB" id="3827100at2"/>
<protein>
    <submittedName>
        <fullName evidence="2">Uncharacterized protein</fullName>
    </submittedName>
</protein>
<dbReference type="RefSeq" id="WP_141858967.1">
    <property type="nucleotide sequence ID" value="NZ_BAAAKA010000005.1"/>
</dbReference>
<evidence type="ECO:0000256" key="1">
    <source>
        <dbReference type="SAM" id="Phobius"/>
    </source>
</evidence>
<sequence>MGHLVSMVNVGLRYERIWRAAVGLLATIGVLTALVFISPATNLAAFLVAALTMGAVCLSIGLGRDLPNADLLRVVPRGAVLGGLCVLAVCGYAAAVGARTVALLLLVVGVSPPVVDWLRSGRPPRPVRPVRPAHPLRRSSLHRARRTVKKKLPKAPVLQQDLPMPKYLTAVVRSVCELSDEELCLAWRRSFTQLQRTAGADRRQAMIDVRRAYLDELERRHPDSFAAWLASNPRAAGDPAKFFTHRADH</sequence>